<reference evidence="2" key="2">
    <citation type="submission" date="2025-08" db="UniProtKB">
        <authorList>
            <consortium name="RefSeq"/>
        </authorList>
    </citation>
    <scope>IDENTIFICATION</scope>
    <source>
        <tissue evidence="2">Leaf</tissue>
    </source>
</reference>
<organism evidence="1 2">
    <name type="scientific">Nicotiana tabacum</name>
    <name type="common">Common tobacco</name>
    <dbReference type="NCBI Taxonomy" id="4097"/>
    <lineage>
        <taxon>Eukaryota</taxon>
        <taxon>Viridiplantae</taxon>
        <taxon>Streptophyta</taxon>
        <taxon>Embryophyta</taxon>
        <taxon>Tracheophyta</taxon>
        <taxon>Spermatophyta</taxon>
        <taxon>Magnoliopsida</taxon>
        <taxon>eudicotyledons</taxon>
        <taxon>Gunneridae</taxon>
        <taxon>Pentapetalae</taxon>
        <taxon>asterids</taxon>
        <taxon>lamiids</taxon>
        <taxon>Solanales</taxon>
        <taxon>Solanaceae</taxon>
        <taxon>Nicotianoideae</taxon>
        <taxon>Nicotianeae</taxon>
        <taxon>Nicotiana</taxon>
    </lineage>
</organism>
<evidence type="ECO:0000313" key="1">
    <source>
        <dbReference type="Proteomes" id="UP000790787"/>
    </source>
</evidence>
<dbReference type="Proteomes" id="UP000790787">
    <property type="component" value="Chromosome 2"/>
</dbReference>
<name>A0AC58SPV4_TOBAC</name>
<proteinExistence type="predicted"/>
<reference evidence="1" key="1">
    <citation type="journal article" date="2014" name="Nat. Commun.">
        <title>The tobacco genome sequence and its comparison with those of tomato and potato.</title>
        <authorList>
            <person name="Sierro N."/>
            <person name="Battey J.N."/>
            <person name="Ouadi S."/>
            <person name="Bakaher N."/>
            <person name="Bovet L."/>
            <person name="Willig A."/>
            <person name="Goepfert S."/>
            <person name="Peitsch M.C."/>
            <person name="Ivanov N.V."/>
        </authorList>
    </citation>
    <scope>NUCLEOTIDE SEQUENCE [LARGE SCALE GENOMIC DNA]</scope>
</reference>
<evidence type="ECO:0000313" key="2">
    <source>
        <dbReference type="RefSeq" id="XP_075087003.1"/>
    </source>
</evidence>
<sequence length="148" mass="16812">MSSVEPVSSTLHPPLYAYPVNEHFGIKVATELTTIKARILNPPTLNYGHCYETQVYPTSGVWNMKDKVVASMYWPGITKYKGLISAQTCWKEIIEDLYNLVRDLLNEFIESTNVRPAKVLFYRYGVGEGEFEKVLSTEVEAVKKVAFV</sequence>
<dbReference type="RefSeq" id="XP_075087003.1">
    <property type="nucleotide sequence ID" value="XM_075230902.1"/>
</dbReference>
<gene>
    <name evidence="2" type="primary">LOC142169457</name>
</gene>
<protein>
    <submittedName>
        <fullName evidence="2">Protein argonaute 1D-like isoform X2</fullName>
    </submittedName>
</protein>
<keyword evidence="1" id="KW-1185">Reference proteome</keyword>
<accession>A0AC58SPV4</accession>